<evidence type="ECO:0000259" key="1">
    <source>
        <dbReference type="Pfam" id="PF04055"/>
    </source>
</evidence>
<gene>
    <name evidence="2" type="ORF">KQI89_00720</name>
</gene>
<dbReference type="SFLD" id="SFLDG01102">
    <property type="entry name" value="Uncharacterised_Radical_SAM_Su"/>
    <property type="match status" value="1"/>
</dbReference>
<dbReference type="Pfam" id="PF04055">
    <property type="entry name" value="Radical_SAM"/>
    <property type="match status" value="1"/>
</dbReference>
<dbReference type="RefSeq" id="WP_216456630.1">
    <property type="nucleotide sequence ID" value="NZ_JAHLQL010000001.1"/>
</dbReference>
<dbReference type="Proteomes" id="UP000736583">
    <property type="component" value="Unassembled WGS sequence"/>
</dbReference>
<dbReference type="CDD" id="cd01335">
    <property type="entry name" value="Radical_SAM"/>
    <property type="match status" value="1"/>
</dbReference>
<organism evidence="2 3">
    <name type="scientific">Clostridium simiarum</name>
    <dbReference type="NCBI Taxonomy" id="2841506"/>
    <lineage>
        <taxon>Bacteria</taxon>
        <taxon>Bacillati</taxon>
        <taxon>Bacillota</taxon>
        <taxon>Clostridia</taxon>
        <taxon>Eubacteriales</taxon>
        <taxon>Clostridiaceae</taxon>
        <taxon>Clostridium</taxon>
    </lineage>
</organism>
<protein>
    <submittedName>
        <fullName evidence="2">DNA modification/repair radical SAM protein</fullName>
    </submittedName>
</protein>
<dbReference type="SFLD" id="SFLDS00029">
    <property type="entry name" value="Radical_SAM"/>
    <property type="match status" value="1"/>
</dbReference>
<evidence type="ECO:0000313" key="2">
    <source>
        <dbReference type="EMBL" id="MBU5590280.1"/>
    </source>
</evidence>
<dbReference type="InterPro" id="IPR051675">
    <property type="entry name" value="Endo/Exo/Phosphatase_dom_1"/>
</dbReference>
<dbReference type="EMBL" id="JAHLQL010000001">
    <property type="protein sequence ID" value="MBU5590280.1"/>
    <property type="molecule type" value="Genomic_DNA"/>
</dbReference>
<keyword evidence="3" id="KW-1185">Reference proteome</keyword>
<sequence>MDLLKKLSILSDAAKYDVSCSSSGSNRKNTKSGIGNAAESGICHSFTPDGRCISLLKILLTNYCVYDCSYCVNRISNDVKRAAFTPKELAELTINFYKRNYIEGLFLSSAVFQNPNYTMELLLECIKILRKTYKFNGYIHVKAIPGADESLIKEAGLYADRMSVNIELPSSQSLKLLAPQKKKENILNPMNLISKEIISHKDLKNKIKTTPHFVPGGQSTQLIVGATPDKDLNILRLSESLYKKYSLKRVYYSAYVPVNNGGNLPTISHPPLLREHRLYQADWLLRFYGFNANELLDEKNPDFDMGLDPKTSWAIKNIELFPMEINKAPFEMLLRVPGIGHTSAIRICKTRRVSKLSFENIKKLGVVVKRARFFVTCEGKYYGGNTLDPENIRKNLYLYEPSSNVADFEQLSFFTALPKLYKNQDLFSKLHGEL</sequence>
<comment type="caution">
    <text evidence="2">The sequence shown here is derived from an EMBL/GenBank/DDBJ whole genome shotgun (WGS) entry which is preliminary data.</text>
</comment>
<dbReference type="PANTHER" id="PTHR21180">
    <property type="entry name" value="ENDONUCLEASE/EXONUCLEASE/PHOSPHATASE FAMILY DOMAIN-CONTAINING PROTEIN 1"/>
    <property type="match status" value="1"/>
</dbReference>
<name>A0ABS6EVN5_9CLOT</name>
<proteinExistence type="predicted"/>
<dbReference type="InterPro" id="IPR007197">
    <property type="entry name" value="rSAM"/>
</dbReference>
<evidence type="ECO:0000313" key="3">
    <source>
        <dbReference type="Proteomes" id="UP000736583"/>
    </source>
</evidence>
<dbReference type="InterPro" id="IPR023874">
    <property type="entry name" value="DNA_rSAM_put"/>
</dbReference>
<feature type="domain" description="Radical SAM core" evidence="1">
    <location>
        <begin position="59"/>
        <end position="196"/>
    </location>
</feature>
<reference evidence="2 3" key="1">
    <citation type="submission" date="2021-06" db="EMBL/GenBank/DDBJ databases">
        <authorList>
            <person name="Sun Q."/>
            <person name="Li D."/>
        </authorList>
    </citation>
    <scope>NUCLEOTIDE SEQUENCE [LARGE SCALE GENOMIC DNA]</scope>
    <source>
        <strain evidence="2 3">MSJ-4</strain>
    </source>
</reference>
<dbReference type="PANTHER" id="PTHR21180:SF9">
    <property type="entry name" value="TYPE II SECRETION SYSTEM PROTEIN K"/>
    <property type="match status" value="1"/>
</dbReference>
<dbReference type="NCBIfam" id="TIGR03916">
    <property type="entry name" value="rSAM_link_UDG"/>
    <property type="match status" value="1"/>
</dbReference>
<accession>A0ABS6EVN5</accession>